<keyword evidence="9 12" id="KW-1015">Disulfide bond</keyword>
<keyword evidence="12" id="KW-1003">Cell membrane</keyword>
<evidence type="ECO:0000256" key="4">
    <source>
        <dbReference type="ARBA" id="ARBA00022692"/>
    </source>
</evidence>
<dbReference type="EMBL" id="CP041666">
    <property type="protein sequence ID" value="QDP39737.1"/>
    <property type="molecule type" value="Genomic_DNA"/>
</dbReference>
<dbReference type="InterPro" id="IPR003752">
    <property type="entry name" value="DiS_bond_form_DsbB/BdbC"/>
</dbReference>
<evidence type="ECO:0000256" key="2">
    <source>
        <dbReference type="ARBA" id="ARBA00007602"/>
    </source>
</evidence>
<dbReference type="PANTHER" id="PTHR43469:SF1">
    <property type="entry name" value="SPBETA PROPHAGE-DERIVED DISULFIDE BOND FORMATION PROTEIN B"/>
    <property type="match status" value="1"/>
</dbReference>
<dbReference type="GO" id="GO:0006457">
    <property type="term" value="P:protein folding"/>
    <property type="evidence" value="ECO:0007669"/>
    <property type="project" value="InterPro"/>
</dbReference>
<evidence type="ECO:0000256" key="11">
    <source>
        <dbReference type="ARBA" id="ARBA00023284"/>
    </source>
</evidence>
<organism evidence="14 15">
    <name type="scientific">Radiobacillus deserti</name>
    <dbReference type="NCBI Taxonomy" id="2594883"/>
    <lineage>
        <taxon>Bacteria</taxon>
        <taxon>Bacillati</taxon>
        <taxon>Bacillota</taxon>
        <taxon>Bacilli</taxon>
        <taxon>Bacillales</taxon>
        <taxon>Bacillaceae</taxon>
        <taxon>Radiobacillus</taxon>
    </lineage>
</organism>
<dbReference type="AlphaFoldDB" id="A0A516KEE5"/>
<sequence>MANGQEKKDTILFIIWAQSVVAMLGSLFFSEVMHFIPCELCWYQRILMYPLVIMYGYAVVKKDMRFAFPGVLMSGIGMFVSTYHYILQKVPALREAGESCGIIPCTTEYINVFGFITIPFLALVAFIIIFFLHVTLLVQQRRRDQ</sequence>
<dbReference type="Pfam" id="PF02600">
    <property type="entry name" value="DsbB"/>
    <property type="match status" value="1"/>
</dbReference>
<gene>
    <name evidence="12" type="primary">bdbC</name>
    <name evidence="14" type="ORF">FN924_05845</name>
</gene>
<evidence type="ECO:0000256" key="13">
    <source>
        <dbReference type="SAM" id="Phobius"/>
    </source>
</evidence>
<feature type="transmembrane region" description="Helical" evidence="13">
    <location>
        <begin position="42"/>
        <end position="60"/>
    </location>
</feature>
<dbReference type="GO" id="GO:0015035">
    <property type="term" value="F:protein-disulfide reductase activity"/>
    <property type="evidence" value="ECO:0007669"/>
    <property type="project" value="UniProtKB-UniRule"/>
</dbReference>
<keyword evidence="8 12" id="KW-0472">Membrane</keyword>
<dbReference type="Gene3D" id="1.20.1550.10">
    <property type="entry name" value="DsbB-like"/>
    <property type="match status" value="1"/>
</dbReference>
<dbReference type="PIRSF" id="PIRSF036659">
    <property type="entry name" value="BdbC"/>
    <property type="match status" value="1"/>
</dbReference>
<evidence type="ECO:0000313" key="14">
    <source>
        <dbReference type="EMBL" id="QDP39737.1"/>
    </source>
</evidence>
<feature type="transmembrane region" description="Helical" evidence="13">
    <location>
        <begin position="67"/>
        <end position="86"/>
    </location>
</feature>
<dbReference type="Proteomes" id="UP000315215">
    <property type="component" value="Chromosome"/>
</dbReference>
<evidence type="ECO:0000256" key="1">
    <source>
        <dbReference type="ARBA" id="ARBA00004141"/>
    </source>
</evidence>
<evidence type="ECO:0000256" key="7">
    <source>
        <dbReference type="ARBA" id="ARBA00023002"/>
    </source>
</evidence>
<dbReference type="InterPro" id="IPR023380">
    <property type="entry name" value="DsbB-like_sf"/>
</dbReference>
<comment type="function">
    <text evidence="12">Required for disulfide bond formation in some proteins.</text>
</comment>
<evidence type="ECO:0000256" key="12">
    <source>
        <dbReference type="HAMAP-Rule" id="MF_00287"/>
    </source>
</evidence>
<dbReference type="KEGG" id="aqt:FN924_05845"/>
<evidence type="ECO:0000256" key="6">
    <source>
        <dbReference type="ARBA" id="ARBA00022989"/>
    </source>
</evidence>
<dbReference type="InterPro" id="IPR012187">
    <property type="entry name" value="Disulphide_bond_form_BdbC"/>
</dbReference>
<comment type="similarity">
    <text evidence="2 12">Belongs to the DsbB family. BdbC subfamily.</text>
</comment>
<keyword evidence="7 12" id="KW-0560">Oxidoreductase</keyword>
<evidence type="ECO:0000256" key="5">
    <source>
        <dbReference type="ARBA" id="ARBA00022982"/>
    </source>
</evidence>
<keyword evidence="4 12" id="KW-0812">Transmembrane</keyword>
<accession>A0A516KEE5</accession>
<dbReference type="GO" id="GO:0005886">
    <property type="term" value="C:plasma membrane"/>
    <property type="evidence" value="ECO:0007669"/>
    <property type="project" value="UniProtKB-SubCell"/>
</dbReference>
<keyword evidence="11 12" id="KW-0676">Redox-active center</keyword>
<keyword evidence="6 12" id="KW-1133">Transmembrane helix</keyword>
<evidence type="ECO:0000256" key="9">
    <source>
        <dbReference type="ARBA" id="ARBA00023157"/>
    </source>
</evidence>
<dbReference type="HAMAP" id="MF_00287">
    <property type="entry name" value="BdbC"/>
    <property type="match status" value="1"/>
</dbReference>
<keyword evidence="10 12" id="KW-0143">Chaperone</keyword>
<comment type="subcellular location">
    <subcellularLocation>
        <location evidence="12">Cell membrane</location>
        <topology evidence="12">Multi-pass membrane protein</topology>
    </subcellularLocation>
    <subcellularLocation>
        <location evidence="1">Membrane</location>
        <topology evidence="1">Multi-pass membrane protein</topology>
    </subcellularLocation>
</comment>
<evidence type="ECO:0000313" key="15">
    <source>
        <dbReference type="Proteomes" id="UP000315215"/>
    </source>
</evidence>
<protein>
    <recommendedName>
        <fullName evidence="12">Probable disulfide formation protein</fullName>
    </recommendedName>
    <alternativeName>
        <fullName evidence="12">Disulfide oxidoreductase</fullName>
    </alternativeName>
    <alternativeName>
        <fullName evidence="12">Thiol-disulfide oxidoreductase</fullName>
    </alternativeName>
</protein>
<keyword evidence="3 12" id="KW-0813">Transport</keyword>
<evidence type="ECO:0000256" key="3">
    <source>
        <dbReference type="ARBA" id="ARBA00022448"/>
    </source>
</evidence>
<feature type="transmembrane region" description="Helical" evidence="13">
    <location>
        <begin position="112"/>
        <end position="138"/>
    </location>
</feature>
<dbReference type="NCBIfam" id="NF002849">
    <property type="entry name" value="PRK03113.1"/>
    <property type="match status" value="1"/>
</dbReference>
<name>A0A516KEE5_9BACI</name>
<reference evidence="14 15" key="1">
    <citation type="submission" date="2019-07" db="EMBL/GenBank/DDBJ databases">
        <authorList>
            <person name="Li J."/>
        </authorList>
    </citation>
    <scope>NUCLEOTIDE SEQUENCE [LARGE SCALE GENOMIC DNA]</scope>
    <source>
        <strain evidence="14 15">TKL69</strain>
    </source>
</reference>
<comment type="caution">
    <text evidence="12">Lacks conserved residue(s) required for the propagation of feature annotation.</text>
</comment>
<feature type="transmembrane region" description="Helical" evidence="13">
    <location>
        <begin position="12"/>
        <end position="36"/>
    </location>
</feature>
<dbReference type="SUPFAM" id="SSF158442">
    <property type="entry name" value="DsbB-like"/>
    <property type="match status" value="1"/>
</dbReference>
<proteinExistence type="inferred from homology"/>
<evidence type="ECO:0000256" key="8">
    <source>
        <dbReference type="ARBA" id="ARBA00023136"/>
    </source>
</evidence>
<keyword evidence="15" id="KW-1185">Reference proteome</keyword>
<dbReference type="PANTHER" id="PTHR43469">
    <property type="entry name" value="DISULFIDE FORMATION PROTEIN-RELATED"/>
    <property type="match status" value="1"/>
</dbReference>
<feature type="disulfide bond" description="Redox-active" evidence="12">
    <location>
        <begin position="38"/>
        <end position="41"/>
    </location>
</feature>
<dbReference type="OrthoDB" id="158402at2"/>
<keyword evidence="5 12" id="KW-0249">Electron transport</keyword>
<evidence type="ECO:0000256" key="10">
    <source>
        <dbReference type="ARBA" id="ARBA00023186"/>
    </source>
</evidence>
<dbReference type="RefSeq" id="WP_143892612.1">
    <property type="nucleotide sequence ID" value="NZ_CP041666.1"/>
</dbReference>